<dbReference type="InterPro" id="IPR016024">
    <property type="entry name" value="ARM-type_fold"/>
</dbReference>
<dbReference type="GO" id="GO:0016491">
    <property type="term" value="F:oxidoreductase activity"/>
    <property type="evidence" value="ECO:0007669"/>
    <property type="project" value="TreeGrafter"/>
</dbReference>
<name>A0AAJ0ESB2_9PEZI</name>
<comment type="caution">
    <text evidence="1">The sequence shown here is derived from an EMBL/GenBank/DDBJ whole genome shotgun (WGS) entry which is preliminary data.</text>
</comment>
<dbReference type="SMART" id="SM00567">
    <property type="entry name" value="EZ_HEAT"/>
    <property type="match status" value="4"/>
</dbReference>
<dbReference type="RefSeq" id="XP_060427690.1">
    <property type="nucleotide sequence ID" value="XM_060566085.1"/>
</dbReference>
<evidence type="ECO:0000313" key="1">
    <source>
        <dbReference type="EMBL" id="KAK1673687.1"/>
    </source>
</evidence>
<dbReference type="InterPro" id="IPR004155">
    <property type="entry name" value="PBS_lyase_HEAT"/>
</dbReference>
<dbReference type="PANTHER" id="PTHR12697:SF5">
    <property type="entry name" value="DEOXYHYPUSINE HYDROXYLASE"/>
    <property type="match status" value="1"/>
</dbReference>
<gene>
    <name evidence="1" type="ORF">BDP55DRAFT_221893</name>
</gene>
<sequence>MTTLYEAMQTSLWKKDIWRLEKKHEGERIETDDLKNAGQLSVERHVKAEASFLEHLAFAGLVADKLEFESEYRDMINEYATSSSSDLMLDKTLPCLSFLRSSDPSVEPIHQSYHFIHLTFQEYFAARHFVQHWNHHQPFKQHLPGQRSGGDITPVEFFKRHKYDTQYDVMWRFVAGLLDKEKNASNFFEEIEKEPIDLLGPTHQRLVMHCLNEAFELPTGLRDQREGRLLQWVLFERDFAGSSTFIREPEIPEPVLNSALNASGGKTSFLDALNYSQRHLSDTSMAALVRLLKDEDGDVRKSAAKALGNQWTSSDTITAALVGLLKDEDKYVRSSAAEALGNQSTLSDTTTAALIELLKDEDWRVQSSTADALVNQSTLSDNTIVAIVGLLEDEDKYVRYFAAKALGNQSTLSETTMAALVRLLKEEDSNVRYYAAKVLGNQSTLSDTTMVAFIGLLEDEDKYVRSSAARALGNQSTLSDTTTAALVELLKDEDSNVRYYAAITLGNQSTLSDTTMVAFIGLLKDEDGDIRSSAAYVLGIQSTLSDTTMVALVGLLKDEGSNVRESAAKTLGNQSTLSYTTMAALVGLLKDEDSNVRSSAAYVLGIQSTLSDTTMVALVGLLKDEGSNVRESAAKTLGNQSTLSDKILDTLGMYVQPEEQTLDYSHDLESFYESFLQRSFQEHFCLSVDRDVYVINQASGLRKAKLKDESRFQVEIRTAQCQLEKTYSLGLWSALGRQNEDTIHHG</sequence>
<proteinExistence type="predicted"/>
<protein>
    <submittedName>
        <fullName evidence="1">Armadillo-type protein</fullName>
    </submittedName>
</protein>
<dbReference type="SUPFAM" id="SSF48371">
    <property type="entry name" value="ARM repeat"/>
    <property type="match status" value="1"/>
</dbReference>
<evidence type="ECO:0000313" key="2">
    <source>
        <dbReference type="Proteomes" id="UP001224890"/>
    </source>
</evidence>
<dbReference type="EMBL" id="JAHMHR010000030">
    <property type="protein sequence ID" value="KAK1673687.1"/>
    <property type="molecule type" value="Genomic_DNA"/>
</dbReference>
<organism evidence="1 2">
    <name type="scientific">Colletotrichum godetiae</name>
    <dbReference type="NCBI Taxonomy" id="1209918"/>
    <lineage>
        <taxon>Eukaryota</taxon>
        <taxon>Fungi</taxon>
        <taxon>Dikarya</taxon>
        <taxon>Ascomycota</taxon>
        <taxon>Pezizomycotina</taxon>
        <taxon>Sordariomycetes</taxon>
        <taxon>Hypocreomycetidae</taxon>
        <taxon>Glomerellales</taxon>
        <taxon>Glomerellaceae</taxon>
        <taxon>Colletotrichum</taxon>
        <taxon>Colletotrichum acutatum species complex</taxon>
    </lineage>
</organism>
<keyword evidence="2" id="KW-1185">Reference proteome</keyword>
<dbReference type="InterPro" id="IPR011989">
    <property type="entry name" value="ARM-like"/>
</dbReference>
<dbReference type="Pfam" id="PF13646">
    <property type="entry name" value="HEAT_2"/>
    <property type="match status" value="4"/>
</dbReference>
<reference evidence="1" key="1">
    <citation type="submission" date="2021-06" db="EMBL/GenBank/DDBJ databases">
        <title>Comparative genomics, transcriptomics and evolutionary studies reveal genomic signatures of adaptation to plant cell wall in hemibiotrophic fungi.</title>
        <authorList>
            <consortium name="DOE Joint Genome Institute"/>
            <person name="Baroncelli R."/>
            <person name="Diaz J.F."/>
            <person name="Benocci T."/>
            <person name="Peng M."/>
            <person name="Battaglia E."/>
            <person name="Haridas S."/>
            <person name="Andreopoulos W."/>
            <person name="Labutti K."/>
            <person name="Pangilinan J."/>
            <person name="Floch G.L."/>
            <person name="Makela M.R."/>
            <person name="Henrissat B."/>
            <person name="Grigoriev I.V."/>
            <person name="Crouch J.A."/>
            <person name="De Vries R.P."/>
            <person name="Sukno S.A."/>
            <person name="Thon M.R."/>
        </authorList>
    </citation>
    <scope>NUCLEOTIDE SEQUENCE</scope>
    <source>
        <strain evidence="1">CBS 193.32</strain>
    </source>
</reference>
<dbReference type="PANTHER" id="PTHR12697">
    <property type="entry name" value="PBS LYASE HEAT-LIKE PROTEIN"/>
    <property type="match status" value="1"/>
</dbReference>
<dbReference type="Proteomes" id="UP001224890">
    <property type="component" value="Unassembled WGS sequence"/>
</dbReference>
<dbReference type="GeneID" id="85450611"/>
<accession>A0AAJ0ESB2</accession>
<dbReference type="Gene3D" id="1.25.10.10">
    <property type="entry name" value="Leucine-rich Repeat Variant"/>
    <property type="match status" value="3"/>
</dbReference>
<dbReference type="AlphaFoldDB" id="A0AAJ0ESB2"/>